<accession>A0AA39WJG9</accession>
<evidence type="ECO:0000313" key="2">
    <source>
        <dbReference type="EMBL" id="KAK0616556.1"/>
    </source>
</evidence>
<name>A0AA39WJG9_9PEZI</name>
<evidence type="ECO:0000313" key="3">
    <source>
        <dbReference type="Proteomes" id="UP001175000"/>
    </source>
</evidence>
<proteinExistence type="predicted"/>
<sequence>MGDFQIGRLQAALANATNEVTVAAANINFDFCLVKYDAPKEYHPIGALLSMRRKEDAESGKSHVTARRLAALFQNICPDTPNLIAAYGQRVSEISKAATNDGQASHFANSMFSQFAGIDATSIWAAATSSDTAAGGALHVHLLASMLAKMWTPPEAVSIWDELVKERRRVVADQLERGESLPFSLATAAAQQDIPRAQLAEWDASARAWLQTADSHMTKQQTQLRLILRNIEMPVDRTATLYSSVLEAWVTALTVMERLVSGIPQEVQNGAALLGLAAWHLYPDMHVFGMRNTEVKMQDSLVKPGGVLTLGCSQGSPTASTAGITWSLSLSHLKFYGRPVERGGFIHSDPTHLSFRELVQVTLGCVATRWRISIAQMPVFAAVLSAMARTDLQYRSDEVNYYKIKPDLAAGLGLLAEAAEAYNRDPEVMAPLFNLGVNRPKFIPPGSDLKSGAFEPFPGLLHPSEFINLLKGPNARVLFLRRIACRHLDAKQPEFADCIIRYDTPEGGKSAWASVLPAKALRRGTRSTQNEPQDHLRWDDPEPTKLPSEHHYMTAADARARFLEDGPFVVRTEGKKRVRLVAWFGSPQAFIFVKHFPARPALSVPNIDLEDLLWALEAGHLPEMRMRWGPGVCTAGLLAAAHQVVFKHVSTSSPLIQLQTLLRPLVAAKWANDLGAFETKKPDRGYMESPGLRLATSIISYFISDCDIYPVDIPLNVCGVSMGDSLYIPAKLTNDPFDEQASDAFVRVLGNIGRPGFVMFSSVCGPVMSNPSETSWRVLNKKGFDGRPENTFRTTSMHLSFTDWERPISEPGADGIKDAQLLRMESFISIRDAGRWVGDVDILTALRDERVCRLPPQNACTHGKIERLENVLVSVESWDELRDSHSGNVVVRAFGNWVARLAVAAFLSQGVLRGDFQIQHIIICPDQVCWKCTESFQACVFIY</sequence>
<comment type="caution">
    <text evidence="2">The sequence shown here is derived from an EMBL/GenBank/DDBJ whole genome shotgun (WGS) entry which is preliminary data.</text>
</comment>
<evidence type="ECO:0000256" key="1">
    <source>
        <dbReference type="SAM" id="MobiDB-lite"/>
    </source>
</evidence>
<reference evidence="2" key="1">
    <citation type="submission" date="2023-06" db="EMBL/GenBank/DDBJ databases">
        <title>Genome-scale phylogeny and comparative genomics of the fungal order Sordariales.</title>
        <authorList>
            <consortium name="Lawrence Berkeley National Laboratory"/>
            <person name="Hensen N."/>
            <person name="Bonometti L."/>
            <person name="Westerberg I."/>
            <person name="Brannstrom I.O."/>
            <person name="Guillou S."/>
            <person name="Cros-Aarteil S."/>
            <person name="Calhoun S."/>
            <person name="Haridas S."/>
            <person name="Kuo A."/>
            <person name="Mondo S."/>
            <person name="Pangilinan J."/>
            <person name="Riley R."/>
            <person name="Labutti K."/>
            <person name="Andreopoulos B."/>
            <person name="Lipzen A."/>
            <person name="Chen C."/>
            <person name="Yanf M."/>
            <person name="Daum C."/>
            <person name="Ng V."/>
            <person name="Clum A."/>
            <person name="Steindorff A."/>
            <person name="Ohm R."/>
            <person name="Martin F."/>
            <person name="Silar P."/>
            <person name="Natvig D."/>
            <person name="Lalanne C."/>
            <person name="Gautier V."/>
            <person name="Ament-Velasquez S.L."/>
            <person name="Kruys A."/>
            <person name="Hutchinson M.I."/>
            <person name="Powell A.J."/>
            <person name="Barry K."/>
            <person name="Miller A.N."/>
            <person name="Grigoriev I.V."/>
            <person name="Debuchy R."/>
            <person name="Gladieux P."/>
            <person name="Thoren M.H."/>
            <person name="Johannesson H."/>
        </authorList>
    </citation>
    <scope>NUCLEOTIDE SEQUENCE</scope>
    <source>
        <strain evidence="2">CBS 606.72</strain>
    </source>
</reference>
<dbReference type="AlphaFoldDB" id="A0AA39WJG9"/>
<keyword evidence="3" id="KW-1185">Reference proteome</keyword>
<dbReference type="EMBL" id="JAULSU010000005">
    <property type="protein sequence ID" value="KAK0616556.1"/>
    <property type="molecule type" value="Genomic_DNA"/>
</dbReference>
<protein>
    <submittedName>
        <fullName evidence="2">Uncharacterized protein</fullName>
    </submittedName>
</protein>
<feature type="region of interest" description="Disordered" evidence="1">
    <location>
        <begin position="522"/>
        <end position="541"/>
    </location>
</feature>
<organism evidence="2 3">
    <name type="scientific">Immersiella caudata</name>
    <dbReference type="NCBI Taxonomy" id="314043"/>
    <lineage>
        <taxon>Eukaryota</taxon>
        <taxon>Fungi</taxon>
        <taxon>Dikarya</taxon>
        <taxon>Ascomycota</taxon>
        <taxon>Pezizomycotina</taxon>
        <taxon>Sordariomycetes</taxon>
        <taxon>Sordariomycetidae</taxon>
        <taxon>Sordariales</taxon>
        <taxon>Lasiosphaeriaceae</taxon>
        <taxon>Immersiella</taxon>
    </lineage>
</organism>
<gene>
    <name evidence="2" type="ORF">B0T14DRAFT_523374</name>
</gene>
<dbReference type="Proteomes" id="UP001175000">
    <property type="component" value="Unassembled WGS sequence"/>
</dbReference>
<feature type="compositionally biased region" description="Basic and acidic residues" evidence="1">
    <location>
        <begin position="532"/>
        <end position="541"/>
    </location>
</feature>